<feature type="compositionally biased region" description="Basic residues" evidence="9">
    <location>
        <begin position="34"/>
        <end position="44"/>
    </location>
</feature>
<feature type="region of interest" description="Disordered" evidence="9">
    <location>
        <begin position="24"/>
        <end position="46"/>
    </location>
</feature>
<dbReference type="Proteomes" id="UP000663864">
    <property type="component" value="Unassembled WGS sequence"/>
</dbReference>
<name>A0A813ZVA8_9BILA</name>
<sequence>MPALDDSQVQISIPVNDASLPSTIIQPTDETLQRHHSSQRHSGRNTRISMDLSSKGTLSFRNISYVIGRRQMNNGCKKWYPFFIKSKSKKQIIDDVSGIFTSGMNAIMGPTGCGKSSLLDILAYRKDHDGLSGQVFIDGYPPPSSYKYTVGYVVQDDIISGALTVRENLMFSANVRLSDDVSNNERKERVTKVIHDLGLEACADTKIGTEFLRGVSGGERKRTCIGMELVLSPKILFLDEPTTGLDASTARNVMECLRELSKSGRTIIFSIHQPRYSIFKLFDSLLLMCKGKSIYHGPALAVLPYFNTQGYSCELHDNPADFALDVLIDASRQSDNIEKLNKAYRKSQIYENIGSLLKKQVHEDRLEKLHHKEQEVASRSLFTEIAYVSQRTLKNTIRNPELFLSQVLVAIILAVLVGLVFNNMEKTIDPGVHDRLGAIFFIVVSQIFSTITALEPLIKERALFIHENISGYYRTTTYFIAKLICDVLPMRVIPSIIFSLIGYFMTGLQRSVGQFFIFLLTIFMASIFGSAICFFISATIHTFAVALIVVILIFVVMFLFSGFLISLDSIFNWLSWIHWISAVRYASNVLIINEFRNINFCQANQTDVCPMNGSEILKKKAVDYATDWDMWKYLFALTMMTIGFLLLAYIQLLRIKKSR</sequence>
<keyword evidence="7 10" id="KW-1133">Transmembrane helix</keyword>
<comment type="similarity">
    <text evidence="2">Belongs to the ABC transporter superfamily. ABCG family. Eye pigment precursor importer (TC 3.A.1.204) subfamily.</text>
</comment>
<keyword evidence="5" id="KW-0547">Nucleotide-binding</keyword>
<dbReference type="InterPro" id="IPR043926">
    <property type="entry name" value="ABCG_dom"/>
</dbReference>
<dbReference type="GO" id="GO:0015562">
    <property type="term" value="F:efflux transmembrane transporter activity"/>
    <property type="evidence" value="ECO:0007669"/>
    <property type="project" value="UniProtKB-ARBA"/>
</dbReference>
<keyword evidence="8 10" id="KW-0472">Membrane</keyword>
<gene>
    <name evidence="12" type="ORF">ZHD862_LOCUS7540</name>
</gene>
<dbReference type="Gene3D" id="3.40.50.300">
    <property type="entry name" value="P-loop containing nucleotide triphosphate hydrolases"/>
    <property type="match status" value="1"/>
</dbReference>
<comment type="caution">
    <text evidence="12">The sequence shown here is derived from an EMBL/GenBank/DDBJ whole genome shotgun (WGS) entry which is preliminary data.</text>
</comment>
<dbReference type="GO" id="GO:0140359">
    <property type="term" value="F:ABC-type transporter activity"/>
    <property type="evidence" value="ECO:0007669"/>
    <property type="project" value="InterPro"/>
</dbReference>
<evidence type="ECO:0000259" key="11">
    <source>
        <dbReference type="PROSITE" id="PS50893"/>
    </source>
</evidence>
<evidence type="ECO:0000256" key="8">
    <source>
        <dbReference type="ARBA" id="ARBA00023136"/>
    </source>
</evidence>
<comment type="subcellular location">
    <subcellularLocation>
        <location evidence="1">Membrane</location>
        <topology evidence="1">Multi-pass membrane protein</topology>
    </subcellularLocation>
</comment>
<evidence type="ECO:0000313" key="13">
    <source>
        <dbReference type="Proteomes" id="UP000663864"/>
    </source>
</evidence>
<dbReference type="Pfam" id="PF19055">
    <property type="entry name" value="ABC2_membrane_7"/>
    <property type="match status" value="1"/>
</dbReference>
<dbReference type="PANTHER" id="PTHR19241">
    <property type="entry name" value="ATP-BINDING CASSETTE TRANSPORTER"/>
    <property type="match status" value="1"/>
</dbReference>
<evidence type="ECO:0000256" key="3">
    <source>
        <dbReference type="ARBA" id="ARBA00022448"/>
    </source>
</evidence>
<dbReference type="GO" id="GO:0005524">
    <property type="term" value="F:ATP binding"/>
    <property type="evidence" value="ECO:0007669"/>
    <property type="project" value="UniProtKB-KW"/>
</dbReference>
<evidence type="ECO:0000256" key="1">
    <source>
        <dbReference type="ARBA" id="ARBA00004141"/>
    </source>
</evidence>
<keyword evidence="4 10" id="KW-0812">Transmembrane</keyword>
<keyword evidence="6" id="KW-0067">ATP-binding</keyword>
<dbReference type="SMART" id="SM00382">
    <property type="entry name" value="AAA"/>
    <property type="match status" value="1"/>
</dbReference>
<dbReference type="FunFam" id="3.40.50.300:FF:000622">
    <property type="entry name" value="ATP-binding cassette sub-family G member 2"/>
    <property type="match status" value="1"/>
</dbReference>
<evidence type="ECO:0000256" key="2">
    <source>
        <dbReference type="ARBA" id="ARBA00005814"/>
    </source>
</evidence>
<feature type="transmembrane region" description="Helical" evidence="10">
    <location>
        <begin position="402"/>
        <end position="424"/>
    </location>
</feature>
<dbReference type="CDD" id="cd03213">
    <property type="entry name" value="ABCG_EPDR"/>
    <property type="match status" value="1"/>
</dbReference>
<dbReference type="SUPFAM" id="SSF52540">
    <property type="entry name" value="P-loop containing nucleoside triphosphate hydrolases"/>
    <property type="match status" value="1"/>
</dbReference>
<keyword evidence="3" id="KW-0813">Transport</keyword>
<dbReference type="InterPro" id="IPR003593">
    <property type="entry name" value="AAA+_ATPase"/>
</dbReference>
<evidence type="ECO:0000256" key="9">
    <source>
        <dbReference type="SAM" id="MobiDB-lite"/>
    </source>
</evidence>
<dbReference type="InterPro" id="IPR013525">
    <property type="entry name" value="ABC2_TM"/>
</dbReference>
<protein>
    <recommendedName>
        <fullName evidence="11">ABC transporter domain-containing protein</fullName>
    </recommendedName>
</protein>
<organism evidence="12 13">
    <name type="scientific">Rotaria sordida</name>
    <dbReference type="NCBI Taxonomy" id="392033"/>
    <lineage>
        <taxon>Eukaryota</taxon>
        <taxon>Metazoa</taxon>
        <taxon>Spiralia</taxon>
        <taxon>Gnathifera</taxon>
        <taxon>Rotifera</taxon>
        <taxon>Eurotatoria</taxon>
        <taxon>Bdelloidea</taxon>
        <taxon>Philodinida</taxon>
        <taxon>Philodinidae</taxon>
        <taxon>Rotaria</taxon>
    </lineage>
</organism>
<dbReference type="Pfam" id="PF00005">
    <property type="entry name" value="ABC_tran"/>
    <property type="match status" value="1"/>
</dbReference>
<dbReference type="InterPro" id="IPR003439">
    <property type="entry name" value="ABC_transporter-like_ATP-bd"/>
</dbReference>
<dbReference type="EMBL" id="CAJNOT010000230">
    <property type="protein sequence ID" value="CAF0904053.1"/>
    <property type="molecule type" value="Genomic_DNA"/>
</dbReference>
<reference evidence="12" key="1">
    <citation type="submission" date="2021-02" db="EMBL/GenBank/DDBJ databases">
        <authorList>
            <person name="Nowell W R."/>
        </authorList>
    </citation>
    <scope>NUCLEOTIDE SEQUENCE</scope>
</reference>
<feature type="domain" description="ABC transporter" evidence="11">
    <location>
        <begin position="58"/>
        <end position="315"/>
    </location>
</feature>
<dbReference type="GO" id="GO:0016887">
    <property type="term" value="F:ATP hydrolysis activity"/>
    <property type="evidence" value="ECO:0007669"/>
    <property type="project" value="InterPro"/>
</dbReference>
<dbReference type="AlphaFoldDB" id="A0A813ZVA8"/>
<feature type="transmembrane region" description="Helical" evidence="10">
    <location>
        <begin position="633"/>
        <end position="653"/>
    </location>
</feature>
<feature type="transmembrane region" description="Helical" evidence="10">
    <location>
        <begin position="515"/>
        <end position="536"/>
    </location>
</feature>
<evidence type="ECO:0000256" key="7">
    <source>
        <dbReference type="ARBA" id="ARBA00022989"/>
    </source>
</evidence>
<feature type="transmembrane region" description="Helical" evidence="10">
    <location>
        <begin position="479"/>
        <end position="503"/>
    </location>
</feature>
<dbReference type="Pfam" id="PF01061">
    <property type="entry name" value="ABC2_membrane"/>
    <property type="match status" value="1"/>
</dbReference>
<evidence type="ECO:0000256" key="10">
    <source>
        <dbReference type="SAM" id="Phobius"/>
    </source>
</evidence>
<evidence type="ECO:0000256" key="6">
    <source>
        <dbReference type="ARBA" id="ARBA00022840"/>
    </source>
</evidence>
<accession>A0A813ZVA8</accession>
<evidence type="ECO:0000256" key="5">
    <source>
        <dbReference type="ARBA" id="ARBA00022741"/>
    </source>
</evidence>
<dbReference type="GO" id="GO:0008514">
    <property type="term" value="F:organic anion transmembrane transporter activity"/>
    <property type="evidence" value="ECO:0007669"/>
    <property type="project" value="UniProtKB-ARBA"/>
</dbReference>
<evidence type="ECO:0000313" key="12">
    <source>
        <dbReference type="EMBL" id="CAF0904053.1"/>
    </source>
</evidence>
<evidence type="ECO:0000256" key="4">
    <source>
        <dbReference type="ARBA" id="ARBA00022692"/>
    </source>
</evidence>
<dbReference type="GO" id="GO:0016324">
    <property type="term" value="C:apical plasma membrane"/>
    <property type="evidence" value="ECO:0007669"/>
    <property type="project" value="UniProtKB-ARBA"/>
</dbReference>
<proteinExistence type="inferred from homology"/>
<dbReference type="InterPro" id="IPR027417">
    <property type="entry name" value="P-loop_NTPase"/>
</dbReference>
<feature type="transmembrane region" description="Helical" evidence="10">
    <location>
        <begin position="436"/>
        <end position="458"/>
    </location>
</feature>
<dbReference type="PROSITE" id="PS50893">
    <property type="entry name" value="ABC_TRANSPORTER_2"/>
    <property type="match status" value="1"/>
</dbReference>
<feature type="transmembrane region" description="Helical" evidence="10">
    <location>
        <begin position="543"/>
        <end position="565"/>
    </location>
</feature>